<dbReference type="AlphaFoldDB" id="A0A563U2T6"/>
<dbReference type="OrthoDB" id="9795306at2"/>
<dbReference type="InterPro" id="IPR029068">
    <property type="entry name" value="Glyas_Bleomycin-R_OHBP_Dase"/>
</dbReference>
<keyword evidence="3" id="KW-1185">Reference proteome</keyword>
<evidence type="ECO:0000259" key="1">
    <source>
        <dbReference type="PROSITE" id="PS51819"/>
    </source>
</evidence>
<comment type="caution">
    <text evidence="2">The sequence shown here is derived from an EMBL/GenBank/DDBJ whole genome shotgun (WGS) entry which is preliminary data.</text>
</comment>
<protein>
    <submittedName>
        <fullName evidence="2">VOC family protein</fullName>
    </submittedName>
</protein>
<accession>A0A563U2T6</accession>
<sequence length="130" mass="13840">MENNFKAHILPTLTVNNALVAIAFYQQAFGAKALTGNTAEGHTVGVLAVNEALFVVADESPENGTTGPDKQTGVSVRIGLMVSDPDAVAKQAVDAGITTVYPVADQDYGYRLGHFIDPFGHHWEIGKPLF</sequence>
<evidence type="ECO:0000313" key="2">
    <source>
        <dbReference type="EMBL" id="TWR25645.1"/>
    </source>
</evidence>
<dbReference type="InterPro" id="IPR037523">
    <property type="entry name" value="VOC_core"/>
</dbReference>
<organism evidence="2 3">
    <name type="scientific">Mucilaginibacter achroorhodeus</name>
    <dbReference type="NCBI Taxonomy" id="2599294"/>
    <lineage>
        <taxon>Bacteria</taxon>
        <taxon>Pseudomonadati</taxon>
        <taxon>Bacteroidota</taxon>
        <taxon>Sphingobacteriia</taxon>
        <taxon>Sphingobacteriales</taxon>
        <taxon>Sphingobacteriaceae</taxon>
        <taxon>Mucilaginibacter</taxon>
    </lineage>
</organism>
<dbReference type="PANTHER" id="PTHR34109">
    <property type="entry name" value="BNAUNNG04460D PROTEIN-RELATED"/>
    <property type="match status" value="1"/>
</dbReference>
<dbReference type="PROSITE" id="PS51819">
    <property type="entry name" value="VOC"/>
    <property type="match status" value="1"/>
</dbReference>
<dbReference type="RefSeq" id="WP_146272210.1">
    <property type="nucleotide sequence ID" value="NZ_VOEI01000004.1"/>
</dbReference>
<dbReference type="Pfam" id="PF00903">
    <property type="entry name" value="Glyoxalase"/>
    <property type="match status" value="1"/>
</dbReference>
<dbReference type="EMBL" id="VOEI01000004">
    <property type="protein sequence ID" value="TWR25645.1"/>
    <property type="molecule type" value="Genomic_DNA"/>
</dbReference>
<dbReference type="Gene3D" id="3.10.180.10">
    <property type="entry name" value="2,3-Dihydroxybiphenyl 1,2-Dioxygenase, domain 1"/>
    <property type="match status" value="1"/>
</dbReference>
<evidence type="ECO:0000313" key="3">
    <source>
        <dbReference type="Proteomes" id="UP000318010"/>
    </source>
</evidence>
<dbReference type="PANTHER" id="PTHR34109:SF1">
    <property type="entry name" value="VOC DOMAIN-CONTAINING PROTEIN"/>
    <property type="match status" value="1"/>
</dbReference>
<gene>
    <name evidence="2" type="ORF">FPZ42_13720</name>
</gene>
<feature type="domain" description="VOC" evidence="1">
    <location>
        <begin position="6"/>
        <end position="128"/>
    </location>
</feature>
<name>A0A563U2T6_9SPHI</name>
<dbReference type="InterPro" id="IPR004360">
    <property type="entry name" value="Glyas_Fos-R_dOase_dom"/>
</dbReference>
<proteinExistence type="predicted"/>
<dbReference type="Proteomes" id="UP000318010">
    <property type="component" value="Unassembled WGS sequence"/>
</dbReference>
<dbReference type="SUPFAM" id="SSF54593">
    <property type="entry name" value="Glyoxalase/Bleomycin resistance protein/Dihydroxybiphenyl dioxygenase"/>
    <property type="match status" value="1"/>
</dbReference>
<reference evidence="2 3" key="1">
    <citation type="submission" date="2019-07" db="EMBL/GenBank/DDBJ databases">
        <authorList>
            <person name="Kim J."/>
        </authorList>
    </citation>
    <scope>NUCLEOTIDE SEQUENCE [LARGE SCALE GENOMIC DNA]</scope>
    <source>
        <strain evidence="2 3">MJ1a</strain>
    </source>
</reference>